<dbReference type="EMBL" id="CYPR01000043">
    <property type="protein sequence ID" value="CUH26028.1"/>
    <property type="molecule type" value="Genomic_DNA"/>
</dbReference>
<evidence type="ECO:0008006" key="8">
    <source>
        <dbReference type="Google" id="ProtNLM"/>
    </source>
</evidence>
<dbReference type="RefSeq" id="WP_055662385.1">
    <property type="nucleotide sequence ID" value="NZ_CYPR01000043.1"/>
</dbReference>
<feature type="transmembrane region" description="Helical" evidence="5">
    <location>
        <begin position="67"/>
        <end position="85"/>
    </location>
</feature>
<dbReference type="Gene3D" id="1.20.120.1630">
    <property type="match status" value="1"/>
</dbReference>
<keyword evidence="7" id="KW-1185">Reference proteome</keyword>
<dbReference type="STRING" id="313367.JSE7799_00720"/>
<gene>
    <name evidence="6" type="ORF">JSE7799_00720</name>
</gene>
<feature type="transmembrane region" description="Helical" evidence="5">
    <location>
        <begin position="132"/>
        <end position="152"/>
    </location>
</feature>
<evidence type="ECO:0000256" key="4">
    <source>
        <dbReference type="ARBA" id="ARBA00023136"/>
    </source>
</evidence>
<keyword evidence="3 5" id="KW-1133">Transmembrane helix</keyword>
<name>A0A0M7B9T1_9RHOB</name>
<evidence type="ECO:0000256" key="3">
    <source>
        <dbReference type="ARBA" id="ARBA00022989"/>
    </source>
</evidence>
<protein>
    <recommendedName>
        <fullName evidence="8">Isoprenylcysteine carboxyl methyltransferase (ICMT) family protein</fullName>
    </recommendedName>
</protein>
<proteinExistence type="predicted"/>
<evidence type="ECO:0000313" key="6">
    <source>
        <dbReference type="EMBL" id="CUH26028.1"/>
    </source>
</evidence>
<keyword evidence="2 5" id="KW-0812">Transmembrane</keyword>
<organism evidence="6 7">
    <name type="scientific">Jannaschia seosinensis</name>
    <dbReference type="NCBI Taxonomy" id="313367"/>
    <lineage>
        <taxon>Bacteria</taxon>
        <taxon>Pseudomonadati</taxon>
        <taxon>Pseudomonadota</taxon>
        <taxon>Alphaproteobacteria</taxon>
        <taxon>Rhodobacterales</taxon>
        <taxon>Roseobacteraceae</taxon>
        <taxon>Jannaschia</taxon>
    </lineage>
</organism>
<dbReference type="InterPro" id="IPR007269">
    <property type="entry name" value="ICMT_MeTrfase"/>
</dbReference>
<dbReference type="Proteomes" id="UP000049455">
    <property type="component" value="Unassembled WGS sequence"/>
</dbReference>
<sequence>MTGAILFLAFIVAQRLAELVIARRNTTRLMARGAVEHGAGHYPLIVALHTAWIAALIAFGWDEPINLFWLAVFVVLQIARIWVLLTLGPRWTTRIIVLDEPRVVHGPFRLIPHPNYAVVIAEIAVAPLVLGLPWVALIFSILNAALLFGIRIPAESRALNRKDAT</sequence>
<dbReference type="AlphaFoldDB" id="A0A0M7B9T1"/>
<feature type="transmembrane region" description="Helical" evidence="5">
    <location>
        <begin position="41"/>
        <end position="60"/>
    </location>
</feature>
<comment type="subcellular location">
    <subcellularLocation>
        <location evidence="1">Membrane</location>
        <topology evidence="1">Multi-pass membrane protein</topology>
    </subcellularLocation>
</comment>
<evidence type="ECO:0000256" key="2">
    <source>
        <dbReference type="ARBA" id="ARBA00022692"/>
    </source>
</evidence>
<evidence type="ECO:0000313" key="7">
    <source>
        <dbReference type="Proteomes" id="UP000049455"/>
    </source>
</evidence>
<evidence type="ECO:0000256" key="1">
    <source>
        <dbReference type="ARBA" id="ARBA00004141"/>
    </source>
</evidence>
<reference evidence="6 7" key="1">
    <citation type="submission" date="2015-09" db="EMBL/GenBank/DDBJ databases">
        <authorList>
            <person name="Jackson K.R."/>
            <person name="Lunt B.L."/>
            <person name="Fisher J.N.B."/>
            <person name="Gardner A.V."/>
            <person name="Bailey M.E."/>
            <person name="Deus L.M."/>
            <person name="Earl A.S."/>
            <person name="Gibby P.D."/>
            <person name="Hartmann K.A."/>
            <person name="Liu J.E."/>
            <person name="Manci A.M."/>
            <person name="Nielsen D.A."/>
            <person name="Solomon M.B."/>
            <person name="Breakwell D.P."/>
            <person name="Burnett S.H."/>
            <person name="Grose J.H."/>
        </authorList>
    </citation>
    <scope>NUCLEOTIDE SEQUENCE [LARGE SCALE GENOMIC DNA]</scope>
    <source>
        <strain evidence="6 7">CECT 7799</strain>
    </source>
</reference>
<dbReference type="GO" id="GO:0016020">
    <property type="term" value="C:membrane"/>
    <property type="evidence" value="ECO:0007669"/>
    <property type="project" value="UniProtKB-SubCell"/>
</dbReference>
<evidence type="ECO:0000256" key="5">
    <source>
        <dbReference type="SAM" id="Phobius"/>
    </source>
</evidence>
<dbReference type="OrthoDB" id="7203053at2"/>
<dbReference type="Pfam" id="PF04140">
    <property type="entry name" value="ICMT"/>
    <property type="match status" value="1"/>
</dbReference>
<dbReference type="GO" id="GO:0004671">
    <property type="term" value="F:protein C-terminal S-isoprenylcysteine carboxyl O-methyltransferase activity"/>
    <property type="evidence" value="ECO:0007669"/>
    <property type="project" value="InterPro"/>
</dbReference>
<accession>A0A0M7B9T1</accession>
<keyword evidence="4 5" id="KW-0472">Membrane</keyword>